<keyword evidence="3 7" id="KW-0645">Protease</keyword>
<organism evidence="10 11">
    <name type="scientific">Seminavis robusta</name>
    <dbReference type="NCBI Taxonomy" id="568900"/>
    <lineage>
        <taxon>Eukaryota</taxon>
        <taxon>Sar</taxon>
        <taxon>Stramenopiles</taxon>
        <taxon>Ochrophyta</taxon>
        <taxon>Bacillariophyta</taxon>
        <taxon>Bacillariophyceae</taxon>
        <taxon>Bacillariophycidae</taxon>
        <taxon>Naviculales</taxon>
        <taxon>Naviculaceae</taxon>
        <taxon>Seminavis</taxon>
    </lineage>
</organism>
<dbReference type="InterPro" id="IPR028889">
    <property type="entry name" value="USP"/>
</dbReference>
<dbReference type="Gene3D" id="3.90.70.10">
    <property type="entry name" value="Cysteine proteinases"/>
    <property type="match status" value="1"/>
</dbReference>
<feature type="compositionally biased region" description="Polar residues" evidence="8">
    <location>
        <begin position="646"/>
        <end position="658"/>
    </location>
</feature>
<dbReference type="GO" id="GO:0016579">
    <property type="term" value="P:protein deubiquitination"/>
    <property type="evidence" value="ECO:0007669"/>
    <property type="project" value="InterPro"/>
</dbReference>
<keyword evidence="5 7" id="KW-0378">Hydrolase</keyword>
<dbReference type="CDD" id="cd02257">
    <property type="entry name" value="Peptidase_C19"/>
    <property type="match status" value="1"/>
</dbReference>
<dbReference type="SUPFAM" id="SSF54001">
    <property type="entry name" value="Cysteine proteinases"/>
    <property type="match status" value="1"/>
</dbReference>
<dbReference type="PROSITE" id="PS00972">
    <property type="entry name" value="USP_1"/>
    <property type="match status" value="1"/>
</dbReference>
<dbReference type="InterPro" id="IPR038765">
    <property type="entry name" value="Papain-like_cys_pep_sf"/>
</dbReference>
<dbReference type="PANTHER" id="PTHR21646:SF24">
    <property type="entry name" value="UBIQUITIN CARBOXYL-TERMINAL HYDROLASE"/>
    <property type="match status" value="1"/>
</dbReference>
<dbReference type="InterPro" id="IPR018200">
    <property type="entry name" value="USP_CS"/>
</dbReference>
<dbReference type="EMBL" id="CAICTM010000098">
    <property type="protein sequence ID" value="CAB9501062.1"/>
    <property type="molecule type" value="Genomic_DNA"/>
</dbReference>
<evidence type="ECO:0000256" key="3">
    <source>
        <dbReference type="ARBA" id="ARBA00022670"/>
    </source>
</evidence>
<feature type="compositionally biased region" description="Acidic residues" evidence="8">
    <location>
        <begin position="623"/>
        <end position="636"/>
    </location>
</feature>
<evidence type="ECO:0000259" key="9">
    <source>
        <dbReference type="PROSITE" id="PS50235"/>
    </source>
</evidence>
<feature type="region of interest" description="Disordered" evidence="8">
    <location>
        <begin position="611"/>
        <end position="726"/>
    </location>
</feature>
<feature type="compositionally biased region" description="Acidic residues" evidence="8">
    <location>
        <begin position="249"/>
        <end position="259"/>
    </location>
</feature>
<evidence type="ECO:0000256" key="1">
    <source>
        <dbReference type="ARBA" id="ARBA00000707"/>
    </source>
</evidence>
<feature type="region of interest" description="Disordered" evidence="8">
    <location>
        <begin position="120"/>
        <end position="516"/>
    </location>
</feature>
<evidence type="ECO:0000256" key="6">
    <source>
        <dbReference type="ARBA" id="ARBA00022807"/>
    </source>
</evidence>
<dbReference type="InterPro" id="IPR001394">
    <property type="entry name" value="Peptidase_C19_UCH"/>
</dbReference>
<feature type="compositionally biased region" description="Basic residues" evidence="8">
    <location>
        <begin position="133"/>
        <end position="147"/>
    </location>
</feature>
<dbReference type="PROSITE" id="PS00973">
    <property type="entry name" value="USP_2"/>
    <property type="match status" value="1"/>
</dbReference>
<feature type="domain" description="USP" evidence="9">
    <location>
        <begin position="515"/>
        <end position="958"/>
    </location>
</feature>
<dbReference type="PANTHER" id="PTHR21646">
    <property type="entry name" value="UBIQUITIN CARBOXYL-TERMINAL HYDROLASE"/>
    <property type="match status" value="1"/>
</dbReference>
<dbReference type="PROSITE" id="PS50235">
    <property type="entry name" value="USP_3"/>
    <property type="match status" value="1"/>
</dbReference>
<protein>
    <recommendedName>
        <fullName evidence="7">Ubiquitin carboxyl-terminal hydrolase</fullName>
        <ecNumber evidence="7">3.4.19.12</ecNumber>
    </recommendedName>
</protein>
<feature type="compositionally biased region" description="Basic and acidic residues" evidence="8">
    <location>
        <begin position="201"/>
        <end position="211"/>
    </location>
</feature>
<feature type="compositionally biased region" description="Polar residues" evidence="8">
    <location>
        <begin position="349"/>
        <end position="368"/>
    </location>
</feature>
<evidence type="ECO:0000256" key="7">
    <source>
        <dbReference type="RuleBase" id="RU366025"/>
    </source>
</evidence>
<dbReference type="Pfam" id="PF00443">
    <property type="entry name" value="UCH"/>
    <property type="match status" value="1"/>
</dbReference>
<dbReference type="InterPro" id="IPR050185">
    <property type="entry name" value="Ub_carboxyl-term_hydrolase"/>
</dbReference>
<sequence>MKVKKEKKEKPTCLTAWFDFISIVSEKGEHPEKNPPPAETQVSVDKKQIYIGNYVTKWSDVSNLEIRVDPDDSTHGFNFKDIKAMRLMECKQPVGTPKQWEAFHTFVAKKWAKINHNSNEELARQRATNPIPKKVKPKKTYSRKKKGTTTFTTTWGSSEQFSDDENDDDTLNQPNKDRNEMEPSADLAPNDDAMEEDDEMDAQHEEDKADSGDDLEEDEPSPVPVANTKTPNAKGKRVGRRLRRISLDEPMEDSDDEFQADLTTTTPANAQRVVTPFERQKALEDDDDDDDDEHVDRKNEVTPTTVDTVKSKKINAFFMPKANHKQLQPAPEEPPSTGSKKPGSKTPALDSTNKLATSSSTPNQSASTPVREPKVDLFHSPKSPKATTAAGTGTPGLTPTSEIGTPKAPPATASKTTLKKRRWDDKENGDEEEPWMCRRSPPFQPAIVDSPSSGRMNKKKRNCYGGRGLGCLPTRARLGNNNQDGKSLGWRDESPPVAEDANTGTKDDDNRPSYRGLRNGGNTCYLNSSLQLLFTVKDFVDSIDGKGGELTQSFVSTARMVGDTSKPGAASAFAVKRAIDRKTDKFKGFQQRDAHEFLGDLIDNIHEELVEEDKQKRKKEEAVENEETVEKEEQDSKEEQQDDGKSNGNVQPSSPNNDVTKDEDGTTTTKEDTTTSNPVSTEPSEEFPQTKAHGSESGEIATDDASTSTPSLQSAEEIENFEASKLSDAPAEAGLGTKFPTDDFFRCDMEVCLTCNHCSYSRTKKETYMHLSLDIDQTTQDEKDGDEAVSVKKSLERFFQAEEREIKCEKCKVGNTASQSLKLLNRPKALLLHLKRFIVEQREARNGDIEITVNKNKAPVDLSEHVSLDAFTGGNQTGAHEYSLKSLVHHVGNSSSSGHYTAHAERCRRQEGSEGDENKSLTEWVYFDDSTTKLATLDGIRDSPYRKKNAYLLLYTLS</sequence>
<dbReference type="EC" id="3.4.19.12" evidence="7"/>
<feature type="compositionally biased region" description="Polar residues" evidence="8">
    <location>
        <begin position="704"/>
        <end position="714"/>
    </location>
</feature>
<dbReference type="OrthoDB" id="289038at2759"/>
<comment type="catalytic activity">
    <reaction evidence="1 7">
        <text>Thiol-dependent hydrolysis of ester, thioester, amide, peptide and isopeptide bonds formed by the C-terminal Gly of ubiquitin (a 76-residue protein attached to proteins as an intracellular targeting signal).</text>
        <dbReference type="EC" id="3.4.19.12"/>
    </reaction>
</comment>
<dbReference type="GO" id="GO:0004843">
    <property type="term" value="F:cysteine-type deubiquitinase activity"/>
    <property type="evidence" value="ECO:0007669"/>
    <property type="project" value="UniProtKB-UniRule"/>
</dbReference>
<gene>
    <name evidence="10" type="ORF">SEMRO_99_G050710.1</name>
</gene>
<name>A0A9N8DD45_9STRA</name>
<evidence type="ECO:0000256" key="8">
    <source>
        <dbReference type="SAM" id="MobiDB-lite"/>
    </source>
</evidence>
<evidence type="ECO:0000256" key="5">
    <source>
        <dbReference type="ARBA" id="ARBA00022801"/>
    </source>
</evidence>
<feature type="compositionally biased region" description="Low complexity" evidence="8">
    <location>
        <begin position="384"/>
        <end position="400"/>
    </location>
</feature>
<comment type="caution">
    <text evidence="10">The sequence shown here is derived from an EMBL/GenBank/DDBJ whole genome shotgun (WGS) entry which is preliminary data.</text>
</comment>
<accession>A0A9N8DD45</accession>
<proteinExistence type="inferred from homology"/>
<keyword evidence="11" id="KW-1185">Reference proteome</keyword>
<evidence type="ECO:0000313" key="11">
    <source>
        <dbReference type="Proteomes" id="UP001153069"/>
    </source>
</evidence>
<feature type="compositionally biased region" description="Basic residues" evidence="8">
    <location>
        <begin position="234"/>
        <end position="244"/>
    </location>
</feature>
<evidence type="ECO:0000256" key="2">
    <source>
        <dbReference type="ARBA" id="ARBA00009085"/>
    </source>
</evidence>
<keyword evidence="6 7" id="KW-0788">Thiol protease</keyword>
<feature type="compositionally biased region" description="Basic and acidic residues" evidence="8">
    <location>
        <begin position="611"/>
        <end position="622"/>
    </location>
</feature>
<feature type="compositionally biased region" description="Acidic residues" evidence="8">
    <location>
        <begin position="284"/>
        <end position="293"/>
    </location>
</feature>
<reference evidence="10" key="1">
    <citation type="submission" date="2020-06" db="EMBL/GenBank/DDBJ databases">
        <authorList>
            <consortium name="Plant Systems Biology data submission"/>
        </authorList>
    </citation>
    <scope>NUCLEOTIDE SEQUENCE</scope>
    <source>
        <strain evidence="10">D6</strain>
    </source>
</reference>
<dbReference type="AlphaFoldDB" id="A0A9N8DD45"/>
<feature type="compositionally biased region" description="Acidic residues" evidence="8">
    <location>
        <begin position="161"/>
        <end position="170"/>
    </location>
</feature>
<comment type="similarity">
    <text evidence="2 7">Belongs to the peptidase C19 family.</text>
</comment>
<feature type="compositionally biased region" description="Basic and acidic residues" evidence="8">
    <location>
        <begin position="659"/>
        <end position="673"/>
    </location>
</feature>
<dbReference type="GO" id="GO:0006508">
    <property type="term" value="P:proteolysis"/>
    <property type="evidence" value="ECO:0007669"/>
    <property type="project" value="UniProtKB-KW"/>
</dbReference>
<dbReference type="Proteomes" id="UP001153069">
    <property type="component" value="Unassembled WGS sequence"/>
</dbReference>
<keyword evidence="4 7" id="KW-0833">Ubl conjugation pathway</keyword>
<evidence type="ECO:0000256" key="4">
    <source>
        <dbReference type="ARBA" id="ARBA00022786"/>
    </source>
</evidence>
<evidence type="ECO:0000313" key="10">
    <source>
        <dbReference type="EMBL" id="CAB9501062.1"/>
    </source>
</evidence>